<gene>
    <name evidence="4" type="ORF">ACFPZJ_29475</name>
</gene>
<evidence type="ECO:0000256" key="1">
    <source>
        <dbReference type="ARBA" id="ARBA00023002"/>
    </source>
</evidence>
<protein>
    <submittedName>
        <fullName evidence="4">FAD-dependent oxidoreductase</fullName>
    </submittedName>
</protein>
<dbReference type="Pfam" id="PF01494">
    <property type="entry name" value="FAD_binding_3"/>
    <property type="match status" value="1"/>
</dbReference>
<keyword evidence="5" id="KW-1185">Reference proteome</keyword>
<dbReference type="NCBIfam" id="NF005313">
    <property type="entry name" value="PRK06847.1"/>
    <property type="match status" value="1"/>
</dbReference>
<dbReference type="PRINTS" id="PR00420">
    <property type="entry name" value="RNGMNOXGNASE"/>
</dbReference>
<dbReference type="RefSeq" id="WP_381027814.1">
    <property type="nucleotide sequence ID" value="NZ_JBHSNY010000011.1"/>
</dbReference>
<dbReference type="Gene3D" id="3.50.50.60">
    <property type="entry name" value="FAD/NAD(P)-binding domain"/>
    <property type="match status" value="1"/>
</dbReference>
<keyword evidence="2" id="KW-0503">Monooxygenase</keyword>
<dbReference type="PANTHER" id="PTHR13789">
    <property type="entry name" value="MONOOXYGENASE"/>
    <property type="match status" value="1"/>
</dbReference>
<dbReference type="InterPro" id="IPR036188">
    <property type="entry name" value="FAD/NAD-bd_sf"/>
</dbReference>
<accession>A0ABW0UZW8</accession>
<evidence type="ECO:0000256" key="2">
    <source>
        <dbReference type="ARBA" id="ARBA00023033"/>
    </source>
</evidence>
<dbReference type="InterPro" id="IPR050493">
    <property type="entry name" value="FAD-dep_Monooxygenase_BioMet"/>
</dbReference>
<feature type="domain" description="FAD-binding" evidence="3">
    <location>
        <begin position="17"/>
        <end position="355"/>
    </location>
</feature>
<dbReference type="InterPro" id="IPR002938">
    <property type="entry name" value="FAD-bd"/>
</dbReference>
<name>A0ABW0UZW8_9ACTN</name>
<dbReference type="SUPFAM" id="SSF51905">
    <property type="entry name" value="FAD/NAD(P)-binding domain"/>
    <property type="match status" value="1"/>
</dbReference>
<sequence length="387" mass="41900">MTDRRTLPQPPARGNPTVLVIGGGAAGNAVTVLLRRAGIQVDLIETKPDWNATTGSGITLQGNALRVLRELGVWERVSTSGFPFGTLGITAPDGTVLHVAEDIRTGGDDLPATLGMQRPQLQQILIDVVRPSGATVRLGTTAETLEQDADGVSVRFSDGTQARYDLVIAADGLNSATRAAIGITEKPEPTGMAIWRIATPRPEGVERTDLAYGGPAYIAGYTPTSEHTLYAFVVERCRDRASIDPAAHADEMRRVAQGYGGFWPQITKHIADPRKVNYTWCDRLLVEGSWHRGRVVLIGDAAHCCPPTIAQGAAMSLEDALVLAELLTSGRDWDDELLQSYYDRRIHRVRTVVEASVRIGQWQLDGVRDADVPGLIGRTMSVLKEKP</sequence>
<evidence type="ECO:0000313" key="5">
    <source>
        <dbReference type="Proteomes" id="UP001596154"/>
    </source>
</evidence>
<evidence type="ECO:0000313" key="4">
    <source>
        <dbReference type="EMBL" id="MFC5637826.1"/>
    </source>
</evidence>
<dbReference type="Proteomes" id="UP001596154">
    <property type="component" value="Unassembled WGS sequence"/>
</dbReference>
<evidence type="ECO:0000259" key="3">
    <source>
        <dbReference type="Pfam" id="PF01494"/>
    </source>
</evidence>
<proteinExistence type="predicted"/>
<organism evidence="4 5">
    <name type="scientific">Streptomyces bullii</name>
    <dbReference type="NCBI Taxonomy" id="349910"/>
    <lineage>
        <taxon>Bacteria</taxon>
        <taxon>Bacillati</taxon>
        <taxon>Actinomycetota</taxon>
        <taxon>Actinomycetes</taxon>
        <taxon>Kitasatosporales</taxon>
        <taxon>Streptomycetaceae</taxon>
        <taxon>Streptomyces</taxon>
    </lineage>
</organism>
<dbReference type="EMBL" id="JBHSNY010000011">
    <property type="protein sequence ID" value="MFC5637826.1"/>
    <property type="molecule type" value="Genomic_DNA"/>
</dbReference>
<reference evidence="5" key="1">
    <citation type="journal article" date="2019" name="Int. J. Syst. Evol. Microbiol.">
        <title>The Global Catalogue of Microorganisms (GCM) 10K type strain sequencing project: providing services to taxonomists for standard genome sequencing and annotation.</title>
        <authorList>
            <consortium name="The Broad Institute Genomics Platform"/>
            <consortium name="The Broad Institute Genome Sequencing Center for Infectious Disease"/>
            <person name="Wu L."/>
            <person name="Ma J."/>
        </authorList>
    </citation>
    <scope>NUCLEOTIDE SEQUENCE [LARGE SCALE GENOMIC DNA]</scope>
    <source>
        <strain evidence="5">CGMCC 4.7248</strain>
    </source>
</reference>
<dbReference type="PANTHER" id="PTHR13789:SF309">
    <property type="entry name" value="PUTATIVE (AFU_ORTHOLOGUE AFUA_6G14510)-RELATED"/>
    <property type="match status" value="1"/>
</dbReference>
<keyword evidence="1" id="KW-0560">Oxidoreductase</keyword>
<comment type="caution">
    <text evidence="4">The sequence shown here is derived from an EMBL/GenBank/DDBJ whole genome shotgun (WGS) entry which is preliminary data.</text>
</comment>